<dbReference type="InterPro" id="IPR051013">
    <property type="entry name" value="MBL_superfamily_lactonases"/>
</dbReference>
<keyword evidence="4" id="KW-0862">Zinc</keyword>
<protein>
    <submittedName>
        <fullName evidence="6">MBL fold metallo-hydrolase</fullName>
    </submittedName>
</protein>
<evidence type="ECO:0000259" key="5">
    <source>
        <dbReference type="SMART" id="SM00849"/>
    </source>
</evidence>
<dbReference type="EMBL" id="JAPHEH010000001">
    <property type="protein sequence ID" value="MDG4475519.1"/>
    <property type="molecule type" value="Genomic_DNA"/>
</dbReference>
<dbReference type="PANTHER" id="PTHR42978">
    <property type="entry name" value="QUORUM-QUENCHING LACTONASE YTNP-RELATED-RELATED"/>
    <property type="match status" value="1"/>
</dbReference>
<dbReference type="GO" id="GO:0046872">
    <property type="term" value="F:metal ion binding"/>
    <property type="evidence" value="ECO:0007669"/>
    <property type="project" value="UniProtKB-KW"/>
</dbReference>
<evidence type="ECO:0000313" key="6">
    <source>
        <dbReference type="EMBL" id="MDG4475519.1"/>
    </source>
</evidence>
<dbReference type="AlphaFoldDB" id="A0A9X4MIJ5"/>
<dbReference type="Pfam" id="PF00753">
    <property type="entry name" value="Lactamase_B"/>
    <property type="match status" value="1"/>
</dbReference>
<evidence type="ECO:0000256" key="2">
    <source>
        <dbReference type="ARBA" id="ARBA00022723"/>
    </source>
</evidence>
<evidence type="ECO:0000256" key="4">
    <source>
        <dbReference type="ARBA" id="ARBA00022833"/>
    </source>
</evidence>
<comment type="similarity">
    <text evidence="1">Belongs to the metallo-beta-lactamase superfamily.</text>
</comment>
<sequence>MSHGFSLGAFTVHWLQGGEFEIDGGSMFGVVPRLLWEKKCASTEDNYVHLADSPMLVQTPHGMVLIETGLGNKLTPKQKAIFRLRREWDVLGGLARLGMSREAITHVVLTHGDFDHAGGVTMLNGSGGLELTFPAAMHYLQRREWEDVLAPNKRSASAYWPENFSGLVEGKNLRLIDGEEEILPGVRLVRTGGHTRGHQAVWLESGGESALHLGDLLPMPAYGNPLWITAYDNFPLDSVVAKEQFLEEALGKDAWFLFYHDPEILACKLDGDGAVRETLCADDD</sequence>
<accession>A0A9X4MIJ5</accession>
<dbReference type="PANTHER" id="PTHR42978:SF6">
    <property type="entry name" value="QUORUM-QUENCHING LACTONASE YTNP-RELATED"/>
    <property type="match status" value="1"/>
</dbReference>
<dbReference type="GO" id="GO:0016787">
    <property type="term" value="F:hydrolase activity"/>
    <property type="evidence" value="ECO:0007669"/>
    <property type="project" value="UniProtKB-KW"/>
</dbReference>
<dbReference type="Proteomes" id="UP001154240">
    <property type="component" value="Unassembled WGS sequence"/>
</dbReference>
<comment type="caution">
    <text evidence="6">The sequence shown here is derived from an EMBL/GenBank/DDBJ whole genome shotgun (WGS) entry which is preliminary data.</text>
</comment>
<name>A0A9X4MIJ5_9BACT</name>
<evidence type="ECO:0000256" key="1">
    <source>
        <dbReference type="ARBA" id="ARBA00007749"/>
    </source>
</evidence>
<keyword evidence="2" id="KW-0479">Metal-binding</keyword>
<dbReference type="SMART" id="SM00849">
    <property type="entry name" value="Lactamase_B"/>
    <property type="match status" value="1"/>
</dbReference>
<dbReference type="RefSeq" id="WP_307632492.1">
    <property type="nucleotide sequence ID" value="NZ_JAPHEH010000001.1"/>
</dbReference>
<reference evidence="6" key="1">
    <citation type="journal article" date="2022" name="bioRxiv">
        <title>Thiovibrio frasassiensisgen. nov., sp. nov., an autotrophic, elemental sulfur disproportionating bacterium isolated from sulfidic karst sediment, and proposal of Thiovibrionaceae fam. nov.</title>
        <authorList>
            <person name="Aronson H."/>
            <person name="Thomas C."/>
            <person name="Bhattacharyya M."/>
            <person name="Eckstein S."/>
            <person name="Jensen S."/>
            <person name="Barco R."/>
            <person name="Macalady J."/>
            <person name="Amend J."/>
        </authorList>
    </citation>
    <scope>NUCLEOTIDE SEQUENCE</scope>
    <source>
        <strain evidence="6">RS19-109</strain>
    </source>
</reference>
<dbReference type="Gene3D" id="3.60.15.10">
    <property type="entry name" value="Ribonuclease Z/Hydroxyacylglutathione hydrolase-like"/>
    <property type="match status" value="1"/>
</dbReference>
<proteinExistence type="inferred from homology"/>
<dbReference type="SUPFAM" id="SSF56281">
    <property type="entry name" value="Metallo-hydrolase/oxidoreductase"/>
    <property type="match status" value="1"/>
</dbReference>
<keyword evidence="7" id="KW-1185">Reference proteome</keyword>
<gene>
    <name evidence="6" type="ORF">OLX77_05015</name>
</gene>
<feature type="domain" description="Metallo-beta-lactamase" evidence="5">
    <location>
        <begin position="51"/>
        <end position="260"/>
    </location>
</feature>
<organism evidence="6 7">
    <name type="scientific">Thiovibrio frasassiensis</name>
    <dbReference type="NCBI Taxonomy" id="2984131"/>
    <lineage>
        <taxon>Bacteria</taxon>
        <taxon>Pseudomonadati</taxon>
        <taxon>Thermodesulfobacteriota</taxon>
        <taxon>Desulfobulbia</taxon>
        <taxon>Desulfobulbales</taxon>
        <taxon>Thiovibrionaceae</taxon>
        <taxon>Thiovibrio</taxon>
    </lineage>
</organism>
<reference evidence="6" key="2">
    <citation type="submission" date="2022-10" db="EMBL/GenBank/DDBJ databases">
        <authorList>
            <person name="Aronson H.S."/>
        </authorList>
    </citation>
    <scope>NUCLEOTIDE SEQUENCE</scope>
    <source>
        <strain evidence="6">RS19-109</strain>
    </source>
</reference>
<dbReference type="InterPro" id="IPR001279">
    <property type="entry name" value="Metallo-B-lactamas"/>
</dbReference>
<keyword evidence="3" id="KW-0378">Hydrolase</keyword>
<evidence type="ECO:0000256" key="3">
    <source>
        <dbReference type="ARBA" id="ARBA00022801"/>
    </source>
</evidence>
<evidence type="ECO:0000313" key="7">
    <source>
        <dbReference type="Proteomes" id="UP001154240"/>
    </source>
</evidence>
<dbReference type="InterPro" id="IPR036866">
    <property type="entry name" value="RibonucZ/Hydroxyglut_hydro"/>
</dbReference>